<dbReference type="InterPro" id="IPR050529">
    <property type="entry name" value="CYP450_sterol_14alpha_dmase"/>
</dbReference>
<evidence type="ECO:0000256" key="3">
    <source>
        <dbReference type="ARBA" id="ARBA00022723"/>
    </source>
</evidence>
<reference evidence="8" key="2">
    <citation type="submission" date="2023-06" db="EMBL/GenBank/DDBJ databases">
        <authorList>
            <consortium name="Lawrence Berkeley National Laboratory"/>
            <person name="Haridas S."/>
            <person name="Hensen N."/>
            <person name="Bonometti L."/>
            <person name="Westerberg I."/>
            <person name="Brannstrom I.O."/>
            <person name="Guillou S."/>
            <person name="Cros-Aarteil S."/>
            <person name="Calhoun S."/>
            <person name="Kuo A."/>
            <person name="Mondo S."/>
            <person name="Pangilinan J."/>
            <person name="Riley R."/>
            <person name="Labutti K."/>
            <person name="Andreopoulos B."/>
            <person name="Lipzen A."/>
            <person name="Chen C."/>
            <person name="Yanf M."/>
            <person name="Daum C."/>
            <person name="Ng V."/>
            <person name="Clum A."/>
            <person name="Steindorff A."/>
            <person name="Ohm R."/>
            <person name="Martin F."/>
            <person name="Silar P."/>
            <person name="Natvig D."/>
            <person name="Lalanne C."/>
            <person name="Gautier V."/>
            <person name="Ament-Velasquez S.L."/>
            <person name="Kruys A."/>
            <person name="Hutchinson M.I."/>
            <person name="Powell A.J."/>
            <person name="Barry K."/>
            <person name="Miller A.N."/>
            <person name="Grigoriev I.V."/>
            <person name="Debuchy R."/>
            <person name="Gladieux P."/>
            <person name="Thoren M.H."/>
            <person name="Johannesson H."/>
        </authorList>
    </citation>
    <scope>NUCLEOTIDE SEQUENCE</scope>
    <source>
        <strain evidence="8">SMH4131-1</strain>
    </source>
</reference>
<evidence type="ECO:0000256" key="4">
    <source>
        <dbReference type="ARBA" id="ARBA00023004"/>
    </source>
</evidence>
<dbReference type="SUPFAM" id="SSF48264">
    <property type="entry name" value="Cytochrome P450"/>
    <property type="match status" value="1"/>
</dbReference>
<keyword evidence="7" id="KW-0812">Transmembrane</keyword>
<dbReference type="AlphaFoldDB" id="A0AAE0MI57"/>
<reference evidence="8" key="1">
    <citation type="journal article" date="2023" name="Mol. Phylogenet. Evol.">
        <title>Genome-scale phylogeny and comparative genomics of the fungal order Sordariales.</title>
        <authorList>
            <person name="Hensen N."/>
            <person name="Bonometti L."/>
            <person name="Westerberg I."/>
            <person name="Brannstrom I.O."/>
            <person name="Guillou S."/>
            <person name="Cros-Aarteil S."/>
            <person name="Calhoun S."/>
            <person name="Haridas S."/>
            <person name="Kuo A."/>
            <person name="Mondo S."/>
            <person name="Pangilinan J."/>
            <person name="Riley R."/>
            <person name="LaButti K."/>
            <person name="Andreopoulos B."/>
            <person name="Lipzen A."/>
            <person name="Chen C."/>
            <person name="Yan M."/>
            <person name="Daum C."/>
            <person name="Ng V."/>
            <person name="Clum A."/>
            <person name="Steindorff A."/>
            <person name="Ohm R.A."/>
            <person name="Martin F."/>
            <person name="Silar P."/>
            <person name="Natvig D.O."/>
            <person name="Lalanne C."/>
            <person name="Gautier V."/>
            <person name="Ament-Velasquez S.L."/>
            <person name="Kruys A."/>
            <person name="Hutchinson M.I."/>
            <person name="Powell A.J."/>
            <person name="Barry K."/>
            <person name="Miller A.N."/>
            <person name="Grigoriev I.V."/>
            <person name="Debuchy R."/>
            <person name="Gladieux P."/>
            <person name="Hiltunen Thoren M."/>
            <person name="Johannesson H."/>
        </authorList>
    </citation>
    <scope>NUCLEOTIDE SEQUENCE</scope>
    <source>
        <strain evidence="8">SMH4131-1</strain>
    </source>
</reference>
<evidence type="ECO:0000256" key="7">
    <source>
        <dbReference type="SAM" id="Phobius"/>
    </source>
</evidence>
<comment type="caution">
    <text evidence="8">The sequence shown here is derived from an EMBL/GenBank/DDBJ whole genome shotgun (WGS) entry which is preliminary data.</text>
</comment>
<evidence type="ECO:0000313" key="8">
    <source>
        <dbReference type="EMBL" id="KAK3332568.1"/>
    </source>
</evidence>
<dbReference type="GO" id="GO:0005506">
    <property type="term" value="F:iron ion binding"/>
    <property type="evidence" value="ECO:0007669"/>
    <property type="project" value="InterPro"/>
</dbReference>
<gene>
    <name evidence="8" type="ORF">B0T19DRAFT_106732</name>
</gene>
<feature type="binding site" description="axial binding residue" evidence="5">
    <location>
        <position position="558"/>
    </location>
    <ligand>
        <name>heme</name>
        <dbReference type="ChEBI" id="CHEBI:30413"/>
    </ligand>
    <ligandPart>
        <name>Fe</name>
        <dbReference type="ChEBI" id="CHEBI:18248"/>
    </ligandPart>
</feature>
<feature type="transmembrane region" description="Helical" evidence="7">
    <location>
        <begin position="62"/>
        <end position="82"/>
    </location>
</feature>
<dbReference type="EMBL" id="JAUEPO010000002">
    <property type="protein sequence ID" value="KAK3332568.1"/>
    <property type="molecule type" value="Genomic_DNA"/>
</dbReference>
<accession>A0AAE0MI57</accession>
<keyword evidence="7" id="KW-1133">Transmembrane helix</keyword>
<keyword evidence="4 5" id="KW-0408">Iron</keyword>
<feature type="transmembrane region" description="Helical" evidence="7">
    <location>
        <begin position="20"/>
        <end position="41"/>
    </location>
</feature>
<dbReference type="GO" id="GO:0008395">
    <property type="term" value="F:steroid hydroxylase activity"/>
    <property type="evidence" value="ECO:0007669"/>
    <property type="project" value="TreeGrafter"/>
</dbReference>
<feature type="compositionally biased region" description="Low complexity" evidence="6">
    <location>
        <begin position="503"/>
        <end position="513"/>
    </location>
</feature>
<dbReference type="InterPro" id="IPR036396">
    <property type="entry name" value="Cyt_P450_sf"/>
</dbReference>
<comment type="cofactor">
    <cofactor evidence="5">
        <name>heme</name>
        <dbReference type="ChEBI" id="CHEBI:30413"/>
    </cofactor>
</comment>
<evidence type="ECO:0000313" key="9">
    <source>
        <dbReference type="Proteomes" id="UP001286456"/>
    </source>
</evidence>
<dbReference type="PANTHER" id="PTHR24304:SF2">
    <property type="entry name" value="24-HYDROXYCHOLESTEROL 7-ALPHA-HYDROXYLASE"/>
    <property type="match status" value="1"/>
</dbReference>
<organism evidence="8 9">
    <name type="scientific">Cercophora scortea</name>
    <dbReference type="NCBI Taxonomy" id="314031"/>
    <lineage>
        <taxon>Eukaryota</taxon>
        <taxon>Fungi</taxon>
        <taxon>Dikarya</taxon>
        <taxon>Ascomycota</taxon>
        <taxon>Pezizomycotina</taxon>
        <taxon>Sordariomycetes</taxon>
        <taxon>Sordariomycetidae</taxon>
        <taxon>Sordariales</taxon>
        <taxon>Lasiosphaeriaceae</taxon>
        <taxon>Cercophora</taxon>
    </lineage>
</organism>
<keyword evidence="3 5" id="KW-0479">Metal-binding</keyword>
<evidence type="ECO:0000256" key="5">
    <source>
        <dbReference type="PIRSR" id="PIRSR602401-1"/>
    </source>
</evidence>
<proteinExistence type="inferred from homology"/>
<sequence>MTFDVVSFLHDLLSPGTWSLWSLLVAGPLSLACLTYLSSTIRFQTARRQGSSDKRLLQIPLVPYWVPGLFHTVSLLSPTVFLPKVVKKFGTNSPLEVRASWLRFIIVANPEHIKAVFRKTKHMTNKSNTIFALKYLMGLPKDTVRFFRDDDSGLNVTPRKGSTVPDESRIKFLIVHSLLKLLQGVHLEAAGKRYMSTLFRTLDTLHMVPEYQPQLSVDGGWTGFPDLYAFLQRVMMSSTVETIAGSKLLELYPGLVDDLSQFESDVPKFLRLLPRWLMPEAFRVQQRLLEGIKAWHAYGHQHSDCNRLGPDDPEWEPYFGIKLVRRRQQYALKIKEMTADARAAEDLGLLFAATANAVPSTFWLIFQALKDPVLVSRLRDEVSASLRTPPASPESTQGDLESKNELFDTAALLRQPLLQSAYAETLRLFVVAIVSRVAEYSDVDIAGYRVAKDSFLVMYTHLLALDPGEWARAGRTLTKPLEEFDAERFLVEPGWTRPLGKQAPAATTTTPAAVQDVDQDKGQGNSSDHDPLSYDGRRFSMDGLLGLWIPYGGGDHLCPGRHFAKQQILLTFATLITKFDIELAFPSPGAAAGVKPDMSHAPFGALPPLGKVPFRIRRKAT</sequence>
<evidence type="ECO:0000256" key="1">
    <source>
        <dbReference type="ARBA" id="ARBA00010617"/>
    </source>
</evidence>
<evidence type="ECO:0000256" key="2">
    <source>
        <dbReference type="ARBA" id="ARBA00022617"/>
    </source>
</evidence>
<dbReference type="PANTHER" id="PTHR24304">
    <property type="entry name" value="CYTOCHROME P450 FAMILY 7"/>
    <property type="match status" value="1"/>
</dbReference>
<dbReference type="Pfam" id="PF00067">
    <property type="entry name" value="p450"/>
    <property type="match status" value="2"/>
</dbReference>
<dbReference type="InterPro" id="IPR002401">
    <property type="entry name" value="Cyt_P450_E_grp-I"/>
</dbReference>
<feature type="region of interest" description="Disordered" evidence="6">
    <location>
        <begin position="497"/>
        <end position="534"/>
    </location>
</feature>
<dbReference type="Proteomes" id="UP001286456">
    <property type="component" value="Unassembled WGS sequence"/>
</dbReference>
<keyword evidence="7" id="KW-0472">Membrane</keyword>
<dbReference type="InterPro" id="IPR001128">
    <property type="entry name" value="Cyt_P450"/>
</dbReference>
<dbReference type="PRINTS" id="PR00463">
    <property type="entry name" value="EP450I"/>
</dbReference>
<keyword evidence="9" id="KW-1185">Reference proteome</keyword>
<dbReference type="GO" id="GO:0020037">
    <property type="term" value="F:heme binding"/>
    <property type="evidence" value="ECO:0007669"/>
    <property type="project" value="InterPro"/>
</dbReference>
<dbReference type="CDD" id="cd11040">
    <property type="entry name" value="CYP7_CYP8-like"/>
    <property type="match status" value="1"/>
</dbReference>
<protein>
    <submittedName>
        <fullName evidence="8">Cytochrome P450</fullName>
    </submittedName>
</protein>
<dbReference type="GO" id="GO:0016705">
    <property type="term" value="F:oxidoreductase activity, acting on paired donors, with incorporation or reduction of molecular oxygen"/>
    <property type="evidence" value="ECO:0007669"/>
    <property type="project" value="InterPro"/>
</dbReference>
<name>A0AAE0MI57_9PEZI</name>
<comment type="similarity">
    <text evidence="1">Belongs to the cytochrome P450 family.</text>
</comment>
<evidence type="ECO:0000256" key="6">
    <source>
        <dbReference type="SAM" id="MobiDB-lite"/>
    </source>
</evidence>
<dbReference type="Gene3D" id="1.10.630.10">
    <property type="entry name" value="Cytochrome P450"/>
    <property type="match status" value="1"/>
</dbReference>
<keyword evidence="2 5" id="KW-0349">Heme</keyword>